<dbReference type="Proteomes" id="UP000507470">
    <property type="component" value="Unassembled WGS sequence"/>
</dbReference>
<evidence type="ECO:0000313" key="2">
    <source>
        <dbReference type="Proteomes" id="UP000507470"/>
    </source>
</evidence>
<reference evidence="1 2" key="1">
    <citation type="submission" date="2020-06" db="EMBL/GenBank/DDBJ databases">
        <authorList>
            <person name="Li R."/>
            <person name="Bekaert M."/>
        </authorList>
    </citation>
    <scope>NUCLEOTIDE SEQUENCE [LARGE SCALE GENOMIC DNA]</scope>
    <source>
        <strain evidence="2">wild</strain>
    </source>
</reference>
<sequence length="178" mass="20899">METQVEIYLVASGAVKKDGAVQVAIILNCAGPNIVDIFDQIQWTEGGDEKKPDKLFEKLEAYCNPRKNEVLESHRFWMVPYQEPFDNFLTELRTRANSRNFQEKDRMMRDKIIFYATDKLQELLLREDKINLDKAIKICRAYEQSNKHVKELIESTKLTHTVNKVTHHDKFKKKNLPT</sequence>
<dbReference type="PANTHER" id="PTHR33198">
    <property type="entry name" value="ANK_REP_REGION DOMAIN-CONTAINING PROTEIN-RELATED"/>
    <property type="match status" value="1"/>
</dbReference>
<dbReference type="AlphaFoldDB" id="A0A6J8F0D3"/>
<evidence type="ECO:0000313" key="1">
    <source>
        <dbReference type="EMBL" id="CAC5426177.1"/>
    </source>
</evidence>
<dbReference type="OrthoDB" id="6078110at2759"/>
<dbReference type="EMBL" id="CACVKT020010403">
    <property type="protein sequence ID" value="CAC5426177.1"/>
    <property type="molecule type" value="Genomic_DNA"/>
</dbReference>
<keyword evidence="2" id="KW-1185">Reference proteome</keyword>
<organism evidence="1 2">
    <name type="scientific">Mytilus coruscus</name>
    <name type="common">Sea mussel</name>
    <dbReference type="NCBI Taxonomy" id="42192"/>
    <lineage>
        <taxon>Eukaryota</taxon>
        <taxon>Metazoa</taxon>
        <taxon>Spiralia</taxon>
        <taxon>Lophotrochozoa</taxon>
        <taxon>Mollusca</taxon>
        <taxon>Bivalvia</taxon>
        <taxon>Autobranchia</taxon>
        <taxon>Pteriomorphia</taxon>
        <taxon>Mytilida</taxon>
        <taxon>Mytiloidea</taxon>
        <taxon>Mytilidae</taxon>
        <taxon>Mytilinae</taxon>
        <taxon>Mytilus</taxon>
    </lineage>
</organism>
<gene>
    <name evidence="1" type="ORF">MCOR_57913</name>
</gene>
<protein>
    <submittedName>
        <fullName evidence="1">Uncharacterized protein</fullName>
    </submittedName>
</protein>
<proteinExistence type="predicted"/>
<dbReference type="PANTHER" id="PTHR33198:SF20">
    <property type="entry name" value="RETROTRANSPOSON GAG DOMAIN-CONTAINING PROTEIN"/>
    <property type="match status" value="1"/>
</dbReference>
<accession>A0A6J8F0D3</accession>
<name>A0A6J8F0D3_MYTCO</name>